<dbReference type="GO" id="GO:0016020">
    <property type="term" value="C:membrane"/>
    <property type="evidence" value="ECO:0007669"/>
    <property type="project" value="UniProtKB-SubCell"/>
</dbReference>
<dbReference type="SUPFAM" id="SSF103473">
    <property type="entry name" value="MFS general substrate transporter"/>
    <property type="match status" value="1"/>
</dbReference>
<dbReference type="FunFam" id="1.20.1250.20:FF:000126">
    <property type="entry name" value="MFS transporter permease"/>
    <property type="match status" value="1"/>
</dbReference>
<evidence type="ECO:0000256" key="3">
    <source>
        <dbReference type="ARBA" id="ARBA00022692"/>
    </source>
</evidence>
<dbReference type="GO" id="GO:0022857">
    <property type="term" value="F:transmembrane transporter activity"/>
    <property type="evidence" value="ECO:0007669"/>
    <property type="project" value="InterPro"/>
</dbReference>
<feature type="transmembrane region" description="Helical" evidence="9">
    <location>
        <begin position="334"/>
        <end position="352"/>
    </location>
</feature>
<comment type="subcellular location">
    <subcellularLocation>
        <location evidence="1">Membrane</location>
        <topology evidence="1">Multi-pass membrane protein</topology>
    </subcellularLocation>
</comment>
<dbReference type="FunFam" id="1.20.1250.20:FF:000018">
    <property type="entry name" value="MFS transporter permease"/>
    <property type="match status" value="1"/>
</dbReference>
<comment type="similarity">
    <text evidence="6">Belongs to the major facilitator superfamily. Phthalate permease family.</text>
</comment>
<evidence type="ECO:0000313" key="12">
    <source>
        <dbReference type="Proteomes" id="UP000646365"/>
    </source>
</evidence>
<comment type="function">
    <text evidence="7">Component of the tartrate utilization system and may allow entry of tartrate and tartrate dehydrogenase.</text>
</comment>
<sequence length="440" mass="47843">MDKTLEQRTIRKISWRLLPLIVVIYFVAYIDRTNVSFASFGMTRDLGLDAYIYGWGAGIFFLGYFLFEVPSNLMLERFGARRWIARIMISWGVMAALTALSRGPASFLLFRFLLGATEAGFFPGIILYLTYWFPAAYRARVISALFLAVPGSNAVTAAASAAVLKMDGLWGVPGWQWLYVVEALPAVLLAFVVLAVMTERPADAAWLDAEEKAWLEGRLAAERQAVLQGRPPEGRWAVLFDRRALVLAAIYLTIVTATYGITFFLPLIINAMGASETETGLLTAVPYLIGTVGMVLWAISSDRRRERRWHYIVACLIGAGGLALTGFIGGSWWALAAMSVATIGIYGAKPSFWPLPSEFLTGTAAAGGIALVNSIGNLGGFVGPYIVGWIKQSSGGYEGGLYFLAGCAFLSAVIAFFTIRPRTEVEAARPYPEAGASRSA</sequence>
<feature type="transmembrane region" description="Helical" evidence="9">
    <location>
        <begin position="13"/>
        <end position="30"/>
    </location>
</feature>
<feature type="transmembrane region" description="Helical" evidence="9">
    <location>
        <begin position="141"/>
        <end position="164"/>
    </location>
</feature>
<name>A0A8J3E2H6_9PROT</name>
<dbReference type="PANTHER" id="PTHR43791">
    <property type="entry name" value="PERMEASE-RELATED"/>
    <property type="match status" value="1"/>
</dbReference>
<dbReference type="Proteomes" id="UP000646365">
    <property type="component" value="Unassembled WGS sequence"/>
</dbReference>
<dbReference type="CDD" id="cd17319">
    <property type="entry name" value="MFS_ExuT_GudP_like"/>
    <property type="match status" value="1"/>
</dbReference>
<protein>
    <recommendedName>
        <fullName evidence="8">Putative tartrate transporter</fullName>
    </recommendedName>
</protein>
<comment type="caution">
    <text evidence="11">The sequence shown here is derived from an EMBL/GenBank/DDBJ whole genome shotgun (WGS) entry which is preliminary data.</text>
</comment>
<accession>A0A8J3E2H6</accession>
<keyword evidence="12" id="KW-1185">Reference proteome</keyword>
<feature type="transmembrane region" description="Helical" evidence="9">
    <location>
        <begin position="50"/>
        <end position="71"/>
    </location>
</feature>
<keyword evidence="5 9" id="KW-0472">Membrane</keyword>
<organism evidence="11 12">
    <name type="scientific">Aliidongia dinghuensis</name>
    <dbReference type="NCBI Taxonomy" id="1867774"/>
    <lineage>
        <taxon>Bacteria</taxon>
        <taxon>Pseudomonadati</taxon>
        <taxon>Pseudomonadota</taxon>
        <taxon>Alphaproteobacteria</taxon>
        <taxon>Rhodospirillales</taxon>
        <taxon>Dongiaceae</taxon>
        <taxon>Aliidongia</taxon>
    </lineage>
</organism>
<feature type="transmembrane region" description="Helical" evidence="9">
    <location>
        <begin position="311"/>
        <end position="328"/>
    </location>
</feature>
<dbReference type="Gene3D" id="1.20.1250.20">
    <property type="entry name" value="MFS general substrate transporter like domains"/>
    <property type="match status" value="2"/>
</dbReference>
<evidence type="ECO:0000256" key="7">
    <source>
        <dbReference type="ARBA" id="ARBA00058119"/>
    </source>
</evidence>
<evidence type="ECO:0000256" key="9">
    <source>
        <dbReference type="SAM" id="Phobius"/>
    </source>
</evidence>
<dbReference type="InterPro" id="IPR036259">
    <property type="entry name" value="MFS_trans_sf"/>
</dbReference>
<feature type="transmembrane region" description="Helical" evidence="9">
    <location>
        <begin position="244"/>
        <end position="269"/>
    </location>
</feature>
<evidence type="ECO:0000256" key="8">
    <source>
        <dbReference type="ARBA" id="ARBA00074139"/>
    </source>
</evidence>
<dbReference type="RefSeq" id="WP_189044150.1">
    <property type="nucleotide sequence ID" value="NZ_BMJQ01000003.1"/>
</dbReference>
<evidence type="ECO:0000256" key="4">
    <source>
        <dbReference type="ARBA" id="ARBA00022989"/>
    </source>
</evidence>
<reference evidence="11" key="1">
    <citation type="journal article" date="2014" name="Int. J. Syst. Evol. Microbiol.">
        <title>Complete genome sequence of Corynebacterium casei LMG S-19264T (=DSM 44701T), isolated from a smear-ripened cheese.</title>
        <authorList>
            <consortium name="US DOE Joint Genome Institute (JGI-PGF)"/>
            <person name="Walter F."/>
            <person name="Albersmeier A."/>
            <person name="Kalinowski J."/>
            <person name="Ruckert C."/>
        </authorList>
    </citation>
    <scope>NUCLEOTIDE SEQUENCE</scope>
    <source>
        <strain evidence="11">CGMCC 1.15725</strain>
    </source>
</reference>
<feature type="domain" description="Major facilitator superfamily (MFS) profile" evidence="10">
    <location>
        <begin position="17"/>
        <end position="423"/>
    </location>
</feature>
<dbReference type="Pfam" id="PF07690">
    <property type="entry name" value="MFS_1"/>
    <property type="match status" value="1"/>
</dbReference>
<dbReference type="PANTHER" id="PTHR43791:SF36">
    <property type="entry name" value="TRANSPORTER, PUTATIVE (AFU_ORTHOLOGUE AFUA_6G08340)-RELATED"/>
    <property type="match status" value="1"/>
</dbReference>
<keyword evidence="2" id="KW-0813">Transport</keyword>
<feature type="transmembrane region" description="Helical" evidence="9">
    <location>
        <begin position="281"/>
        <end position="299"/>
    </location>
</feature>
<evidence type="ECO:0000259" key="10">
    <source>
        <dbReference type="PROSITE" id="PS50850"/>
    </source>
</evidence>
<dbReference type="InterPro" id="IPR020846">
    <property type="entry name" value="MFS_dom"/>
</dbReference>
<evidence type="ECO:0000256" key="1">
    <source>
        <dbReference type="ARBA" id="ARBA00004141"/>
    </source>
</evidence>
<evidence type="ECO:0000313" key="11">
    <source>
        <dbReference type="EMBL" id="GGF10378.1"/>
    </source>
</evidence>
<feature type="transmembrane region" description="Helical" evidence="9">
    <location>
        <begin position="176"/>
        <end position="197"/>
    </location>
</feature>
<evidence type="ECO:0000256" key="2">
    <source>
        <dbReference type="ARBA" id="ARBA00022448"/>
    </source>
</evidence>
<reference evidence="11" key="2">
    <citation type="submission" date="2020-09" db="EMBL/GenBank/DDBJ databases">
        <authorList>
            <person name="Sun Q."/>
            <person name="Zhou Y."/>
        </authorList>
    </citation>
    <scope>NUCLEOTIDE SEQUENCE</scope>
    <source>
        <strain evidence="11">CGMCC 1.15725</strain>
    </source>
</reference>
<evidence type="ECO:0000256" key="5">
    <source>
        <dbReference type="ARBA" id="ARBA00023136"/>
    </source>
</evidence>
<keyword evidence="4 9" id="KW-1133">Transmembrane helix</keyword>
<feature type="transmembrane region" description="Helical" evidence="9">
    <location>
        <begin position="83"/>
        <end position="101"/>
    </location>
</feature>
<feature type="transmembrane region" description="Helical" evidence="9">
    <location>
        <begin position="399"/>
        <end position="419"/>
    </location>
</feature>
<feature type="transmembrane region" description="Helical" evidence="9">
    <location>
        <begin position="107"/>
        <end position="129"/>
    </location>
</feature>
<evidence type="ECO:0000256" key="6">
    <source>
        <dbReference type="ARBA" id="ARBA00038514"/>
    </source>
</evidence>
<dbReference type="AlphaFoldDB" id="A0A8J3E2H6"/>
<dbReference type="EMBL" id="BMJQ01000003">
    <property type="protein sequence ID" value="GGF10378.1"/>
    <property type="molecule type" value="Genomic_DNA"/>
</dbReference>
<feature type="transmembrane region" description="Helical" evidence="9">
    <location>
        <begin position="364"/>
        <end position="387"/>
    </location>
</feature>
<dbReference type="InterPro" id="IPR011701">
    <property type="entry name" value="MFS"/>
</dbReference>
<keyword evidence="3 9" id="KW-0812">Transmembrane</keyword>
<proteinExistence type="inferred from homology"/>
<gene>
    <name evidence="11" type="ORF">GCM10011611_14960</name>
</gene>
<dbReference type="PROSITE" id="PS50850">
    <property type="entry name" value="MFS"/>
    <property type="match status" value="1"/>
</dbReference>